<evidence type="ECO:0000256" key="1">
    <source>
        <dbReference type="SAM" id="MobiDB-lite"/>
    </source>
</evidence>
<sequence>MYRVMSINIEKTQLLLGDIIKIYSPTNTDLHEQIYLIEYRDDQKLKLLGEGGKDILTLDERGFINDQSIVNIDILYRNDKIGYVKQNNLELDNWINIYIGGDLPRIIVGLIVDIEEDMIKIKSYPDDDYLYIDFGYQGIPEEYNIEKIELRDPPGTTKDSNEKVETELSEENDELEEDDELKEMKIRATKDGIELEEGELYEPEESLDRSINEDRLDDELKEVEIFTIGEKLGKITQYERLSEDKKKYGLDIQINDLVENMINKIPFHKRNDYQVEKFNVMIERFINLRNDFSRMDENSNPIGVKKLLTDKPIVNKLINKSINYSWILPVTKMTKKIYDIEQDEVEADDILQLTLSDTRSDEYEIYQNYNSSSTDNKYKHFTRKMDSYTIPFKSPLDTENLYIKNASKRLDTIVNNFGDFETTIYSHDDSYKDIGLNSKKYFNQVYIDGLKYADININKINEYNSKILKLTDNDELYISSFIELPLILGELNRPKFKSTNIYDKSKNTILDNSIFSYLNNTKIFNEDLSDTFEFNGKNPVNYVWNKTNEKTDNFKKYLETIIPSTYDLHSKIITNSNKYSIKSMIDDLIPYGIEYDDMNYENYKLFKETLKNKIDLYFDNFKGRRKSYNYYNKLNIHTELKNKSVLLLTPNIEVQTMEELLTKYLINKEKTNYSNFELMNKMINIDNGKYLQFVLKKQISSLKNPDYKDFMDKYENPKIDVDDEKELCNAVVVSKKYYSIKELEDDNNKKIYYDKKLDDTQYDIIKAYDREKKTMKEGEFYDFFVKKLQDVNGLSESSSKDIALNMIEGKKRVRENDYAILYKYDDENEKSDNLEYYKRIKNEKNELWQLDEKVTREKGQKLGSFIENTCDNDLYCYPESSAMDISCISKDNKSDVIDEKLLKEMEVEYYKKIYKTIDDDSVFEEKYIDFLGKLNLFKEKISEKYNNFYVKISKDVEEVPEVKSPYKKKLDQIFNIENLVERYKLLLLFQQKYTRNAIENEDKYYYYCKESGISLLPTFYIILANAYVNKSNYRKILEELCDLQGVEEDGVIRDKYTGYPIKEQDFNEDEGYDELGFKVVTKEVIIDDNEDMDVETLNQEIEYILSDIIKADDYDEDEPIDESVKSETEEIKFVKETIERLEKILKINIGSLRQFILLKTITFNDKYKKTGKEKTDNKSNFTIFVITLSLFLVSLQLLYPNINLKRTIPNCTVSIIGYPIFKNDDNSSVEFIACLVKQNEKTMTYNTKKLKISDLRDNIRKILEKIVVPELKDIIHRKRLSLKKLNTQKEIIAESSDYILFHPPLMSYTMKSQTNVTDSVIDNINDNSVSITDTLNIIKSKNMSLAYDVIYNINSIVKKEDPLLKNVYNEPYLENACCVDGERENAFYYFKNKNKHIDNVHTYIKSNNNVVLKVEKYIKPHQLYIDIYTRFDYPIISDTLEKETIDNILRKVSKIENIDEIVNIHKNKLIKYTLTDNIYNSIELLRNELSDIKSVYGTVIANDFSLIKFKQDFYNLIDVYSISLSKKDDTKMIKSEILKLREYLSDYLDKYNDEVVKNLKIKKSSDDKNKLYKLFNVSLKFDKSRYNMYQYMKYMINIIEEIGITFPLMIINNVSFKDKKIPVHWNLNRLHIGELKKNIESYYSFISPFIDNDEIKQILNEIKLEVGEIVRFLKKIPYYNTKDSNKVETIFNTKLVEDIFYFMFVYVIHLYLKKNNNTIIKKLLVAYLETIYSSYKNTYVNKDDIMKKVLRDKEKEKDKITRRFKKELSEEEKEISLLFKGHKLGEWGVGLQKEFVRYDKNMDEQRRANKDQEQDLENNYIGNITEDYDQEIIGY</sequence>
<accession>A0A6C0AXL2</accession>
<reference evidence="2" key="1">
    <citation type="journal article" date="2020" name="Nature">
        <title>Giant virus diversity and host interactions through global metagenomics.</title>
        <authorList>
            <person name="Schulz F."/>
            <person name="Roux S."/>
            <person name="Paez-Espino D."/>
            <person name="Jungbluth S."/>
            <person name="Walsh D.A."/>
            <person name="Denef V.J."/>
            <person name="McMahon K.D."/>
            <person name="Konstantinidis K.T."/>
            <person name="Eloe-Fadrosh E.A."/>
            <person name="Kyrpides N.C."/>
            <person name="Woyke T."/>
        </authorList>
    </citation>
    <scope>NUCLEOTIDE SEQUENCE</scope>
    <source>
        <strain evidence="2">GVMAG-S-ERX555965-48</strain>
    </source>
</reference>
<evidence type="ECO:0000313" key="2">
    <source>
        <dbReference type="EMBL" id="QHS83985.1"/>
    </source>
</evidence>
<organism evidence="2">
    <name type="scientific">viral metagenome</name>
    <dbReference type="NCBI Taxonomy" id="1070528"/>
    <lineage>
        <taxon>unclassified sequences</taxon>
        <taxon>metagenomes</taxon>
        <taxon>organismal metagenomes</taxon>
    </lineage>
</organism>
<feature type="compositionally biased region" description="Acidic residues" evidence="1">
    <location>
        <begin position="167"/>
        <end position="178"/>
    </location>
</feature>
<protein>
    <submittedName>
        <fullName evidence="2">Uncharacterized protein</fullName>
    </submittedName>
</protein>
<name>A0A6C0AXL2_9ZZZZ</name>
<dbReference type="EMBL" id="MN738771">
    <property type="protein sequence ID" value="QHS83985.1"/>
    <property type="molecule type" value="Genomic_DNA"/>
</dbReference>
<feature type="region of interest" description="Disordered" evidence="1">
    <location>
        <begin position="151"/>
        <end position="178"/>
    </location>
</feature>
<proteinExistence type="predicted"/>